<sequence length="329" mass="36689">MHRWTPDVLGPPYERLELELAPDAEGPVIATLVRRVRDEVIDGPGRFDVLYVHGWSDYFFQRELAEYWVRRGGRFHALDLRKYGRSLRPHQTPGYVDDLSAYDEEIDAAIEVIRTRAVEPLVLMGHSTGGLTLSLWTSRHPEVADGLVLNAPWLEFQTRAVGRALLEPVVQVGAAVHPHAPFPEVDLGFYSRTVSAELGGEWTYEREWRPEHGFRTNRGWLNAVLRGHATVAKGLGIRIPIFVLLSARSMLQPIWSEQMRFADTAIDVGGVARRAADLGLDVSIRRIEGALHDVTLSSAPVRAAVWESLDRWLPAVVRTASPASSGVTG</sequence>
<dbReference type="PANTHER" id="PTHR11614">
    <property type="entry name" value="PHOSPHOLIPASE-RELATED"/>
    <property type="match status" value="1"/>
</dbReference>
<keyword evidence="2" id="KW-0378">Hydrolase</keyword>
<accession>A0ABU1FHQ6</accession>
<dbReference type="InterPro" id="IPR051044">
    <property type="entry name" value="MAG_DAG_Lipase"/>
</dbReference>
<reference evidence="3" key="1">
    <citation type="submission" date="2023-07" db="EMBL/GenBank/DDBJ databases">
        <title>Description of three actinobacteria isolated from air of manufacturing shop in a pharmaceutical factory.</title>
        <authorList>
            <person name="Zhang D.-F."/>
        </authorList>
    </citation>
    <scope>NUCLEOTIDE SEQUENCE [LARGE SCALE GENOMIC DNA]</scope>
    <source>
        <strain evidence="3">CCTCC AB 2011122</strain>
    </source>
</reference>
<comment type="caution">
    <text evidence="2">The sequence shown here is derived from an EMBL/GenBank/DDBJ whole genome shotgun (WGS) entry which is preliminary data.</text>
</comment>
<proteinExistence type="predicted"/>
<dbReference type="SUPFAM" id="SSF53474">
    <property type="entry name" value="alpha/beta-Hydrolases"/>
    <property type="match status" value="1"/>
</dbReference>
<dbReference type="GO" id="GO:0016787">
    <property type="term" value="F:hydrolase activity"/>
    <property type="evidence" value="ECO:0007669"/>
    <property type="project" value="UniProtKB-KW"/>
</dbReference>
<evidence type="ECO:0000313" key="2">
    <source>
        <dbReference type="EMBL" id="MDR5691288.1"/>
    </source>
</evidence>
<organism evidence="2 3">
    <name type="scientific">Agromyces indicus</name>
    <dbReference type="NCBI Taxonomy" id="758919"/>
    <lineage>
        <taxon>Bacteria</taxon>
        <taxon>Bacillati</taxon>
        <taxon>Actinomycetota</taxon>
        <taxon>Actinomycetes</taxon>
        <taxon>Micrococcales</taxon>
        <taxon>Microbacteriaceae</taxon>
        <taxon>Agromyces</taxon>
    </lineage>
</organism>
<dbReference type="InterPro" id="IPR029058">
    <property type="entry name" value="AB_hydrolase_fold"/>
</dbReference>
<dbReference type="Pfam" id="PF12146">
    <property type="entry name" value="Hydrolase_4"/>
    <property type="match status" value="1"/>
</dbReference>
<dbReference type="EMBL" id="JAVKGS010000001">
    <property type="protein sequence ID" value="MDR5691288.1"/>
    <property type="molecule type" value="Genomic_DNA"/>
</dbReference>
<dbReference type="Proteomes" id="UP001260072">
    <property type="component" value="Unassembled WGS sequence"/>
</dbReference>
<keyword evidence="3" id="KW-1185">Reference proteome</keyword>
<protein>
    <submittedName>
        <fullName evidence="2">Alpha/beta hydrolase</fullName>
    </submittedName>
</protein>
<evidence type="ECO:0000313" key="3">
    <source>
        <dbReference type="Proteomes" id="UP001260072"/>
    </source>
</evidence>
<feature type="domain" description="Serine aminopeptidase S33" evidence="1">
    <location>
        <begin position="49"/>
        <end position="195"/>
    </location>
</feature>
<evidence type="ECO:0000259" key="1">
    <source>
        <dbReference type="Pfam" id="PF12146"/>
    </source>
</evidence>
<dbReference type="InterPro" id="IPR022742">
    <property type="entry name" value="Hydrolase_4"/>
</dbReference>
<name>A0ABU1FHQ6_9MICO</name>
<gene>
    <name evidence="2" type="ORF">RH861_04345</name>
</gene>
<dbReference type="Gene3D" id="3.40.50.1820">
    <property type="entry name" value="alpha/beta hydrolase"/>
    <property type="match status" value="1"/>
</dbReference>
<dbReference type="RefSeq" id="WP_310519915.1">
    <property type="nucleotide sequence ID" value="NZ_BAABBS010000003.1"/>
</dbReference>